<evidence type="ECO:0000256" key="1">
    <source>
        <dbReference type="SAM" id="MobiDB-lite"/>
    </source>
</evidence>
<evidence type="ECO:0000313" key="3">
    <source>
        <dbReference type="EMBL" id="CUV28092.1"/>
    </source>
</evidence>
<reference evidence="3" key="1">
    <citation type="submission" date="2015-10" db="EMBL/GenBank/DDBJ databases">
        <authorList>
            <person name="Gilbert D.G."/>
        </authorList>
    </citation>
    <scope>NUCLEOTIDE SEQUENCE</scope>
    <source>
        <strain evidence="3">Phyl III-seqv23</strain>
    </source>
</reference>
<dbReference type="EMBL" id="LN899824">
    <property type="protein sequence ID" value="CUV28092.1"/>
    <property type="molecule type" value="Genomic_DNA"/>
</dbReference>
<name>A0A0S4V135_RALSL</name>
<dbReference type="AlphaFoldDB" id="A0A0S4V135"/>
<gene>
    <name evidence="2" type="ORF">PSS4_v1_650013</name>
    <name evidence="3" type="ORF">RUN1985_v1_170012</name>
</gene>
<protein>
    <submittedName>
        <fullName evidence="3">Uncharacterized protein</fullName>
    </submittedName>
</protein>
<organism evidence="3">
    <name type="scientific">Ralstonia solanacearum</name>
    <name type="common">Pseudomonas solanacearum</name>
    <dbReference type="NCBI Taxonomy" id="305"/>
    <lineage>
        <taxon>Bacteria</taxon>
        <taxon>Pseudomonadati</taxon>
        <taxon>Pseudomonadota</taxon>
        <taxon>Betaproteobacteria</taxon>
        <taxon>Burkholderiales</taxon>
        <taxon>Burkholderiaceae</taxon>
        <taxon>Ralstonia</taxon>
        <taxon>Ralstonia solanacearum species complex</taxon>
    </lineage>
</organism>
<evidence type="ECO:0000313" key="2">
    <source>
        <dbReference type="EMBL" id="CUV18453.1"/>
    </source>
</evidence>
<feature type="region of interest" description="Disordered" evidence="1">
    <location>
        <begin position="58"/>
        <end position="100"/>
    </location>
</feature>
<proteinExistence type="predicted"/>
<dbReference type="EMBL" id="LN899821">
    <property type="protein sequence ID" value="CUV18453.1"/>
    <property type="molecule type" value="Genomic_DNA"/>
</dbReference>
<accession>A0A0S4V135</accession>
<sequence>MGAVQAAAGVALAHRSLTPAHGFRVGPKSRRLGMTRFTEAQWKRLIALLDEQEARAQRQLTTLPRGYQTGGPRGANRIRRTGGPGSGRPDERRNARPLSK</sequence>